<feature type="signal peptide" evidence="2">
    <location>
        <begin position="1"/>
        <end position="18"/>
    </location>
</feature>
<dbReference type="AlphaFoldDB" id="A0A251SEQ4"/>
<evidence type="ECO:0000256" key="2">
    <source>
        <dbReference type="SAM" id="SignalP"/>
    </source>
</evidence>
<accession>A0A251SEQ4</accession>
<keyword evidence="4" id="KW-1185">Reference proteome</keyword>
<organism evidence="3 4">
    <name type="scientific">Helianthus annuus</name>
    <name type="common">Common sunflower</name>
    <dbReference type="NCBI Taxonomy" id="4232"/>
    <lineage>
        <taxon>Eukaryota</taxon>
        <taxon>Viridiplantae</taxon>
        <taxon>Streptophyta</taxon>
        <taxon>Embryophyta</taxon>
        <taxon>Tracheophyta</taxon>
        <taxon>Spermatophyta</taxon>
        <taxon>Magnoliopsida</taxon>
        <taxon>eudicotyledons</taxon>
        <taxon>Gunneridae</taxon>
        <taxon>Pentapetalae</taxon>
        <taxon>asterids</taxon>
        <taxon>campanulids</taxon>
        <taxon>Asterales</taxon>
        <taxon>Asteraceae</taxon>
        <taxon>Asteroideae</taxon>
        <taxon>Heliantheae alliance</taxon>
        <taxon>Heliantheae</taxon>
        <taxon>Helianthus</taxon>
    </lineage>
</organism>
<protein>
    <recommendedName>
        <fullName evidence="5">Zinc finger, CCHC-type, retrotransposon Gag domain protein</fullName>
    </recommendedName>
</protein>
<dbReference type="Proteomes" id="UP000215914">
    <property type="component" value="Chromosome 14"/>
</dbReference>
<gene>
    <name evidence="3" type="ORF">HannXRQ_Chr14g0433481</name>
</gene>
<evidence type="ECO:0000256" key="1">
    <source>
        <dbReference type="SAM" id="MobiDB-lite"/>
    </source>
</evidence>
<dbReference type="EMBL" id="CM007903">
    <property type="protein sequence ID" value="OTF97336.1"/>
    <property type="molecule type" value="Genomic_DNA"/>
</dbReference>
<sequence>MRIGSYLWITLLIAKLSHMPPRRIVNTHRNEDEDIPIETLIANAVNTAIAGLIPYLLQQLQPNNNNGPPGGNNNNGPHGGNVNPPVAIHDWLDRFQRLKPKSFSTAATPVEAENWIAHIEKNLKCWV</sequence>
<evidence type="ECO:0000313" key="4">
    <source>
        <dbReference type="Proteomes" id="UP000215914"/>
    </source>
</evidence>
<evidence type="ECO:0008006" key="5">
    <source>
        <dbReference type="Google" id="ProtNLM"/>
    </source>
</evidence>
<feature type="compositionally biased region" description="Low complexity" evidence="1">
    <location>
        <begin position="62"/>
        <end position="83"/>
    </location>
</feature>
<evidence type="ECO:0000313" key="3">
    <source>
        <dbReference type="EMBL" id="OTF97336.1"/>
    </source>
</evidence>
<proteinExistence type="predicted"/>
<feature type="region of interest" description="Disordered" evidence="1">
    <location>
        <begin position="61"/>
        <end position="83"/>
    </location>
</feature>
<dbReference type="InParanoid" id="A0A251SEQ4"/>
<name>A0A251SEQ4_HELAN</name>
<reference evidence="4" key="1">
    <citation type="journal article" date="2017" name="Nature">
        <title>The sunflower genome provides insights into oil metabolism, flowering and Asterid evolution.</title>
        <authorList>
            <person name="Badouin H."/>
            <person name="Gouzy J."/>
            <person name="Grassa C.J."/>
            <person name="Murat F."/>
            <person name="Staton S.E."/>
            <person name="Cottret L."/>
            <person name="Lelandais-Briere C."/>
            <person name="Owens G.L."/>
            <person name="Carrere S."/>
            <person name="Mayjonade B."/>
            <person name="Legrand L."/>
            <person name="Gill N."/>
            <person name="Kane N.C."/>
            <person name="Bowers J.E."/>
            <person name="Hubner S."/>
            <person name="Bellec A."/>
            <person name="Berard A."/>
            <person name="Berges H."/>
            <person name="Blanchet N."/>
            <person name="Boniface M.C."/>
            <person name="Brunel D."/>
            <person name="Catrice O."/>
            <person name="Chaidir N."/>
            <person name="Claudel C."/>
            <person name="Donnadieu C."/>
            <person name="Faraut T."/>
            <person name="Fievet G."/>
            <person name="Helmstetter N."/>
            <person name="King M."/>
            <person name="Knapp S.J."/>
            <person name="Lai Z."/>
            <person name="Le Paslier M.C."/>
            <person name="Lippi Y."/>
            <person name="Lorenzon L."/>
            <person name="Mandel J.R."/>
            <person name="Marage G."/>
            <person name="Marchand G."/>
            <person name="Marquand E."/>
            <person name="Bret-Mestries E."/>
            <person name="Morien E."/>
            <person name="Nambeesan S."/>
            <person name="Nguyen T."/>
            <person name="Pegot-Espagnet P."/>
            <person name="Pouilly N."/>
            <person name="Raftis F."/>
            <person name="Sallet E."/>
            <person name="Schiex T."/>
            <person name="Thomas J."/>
            <person name="Vandecasteele C."/>
            <person name="Vares D."/>
            <person name="Vear F."/>
            <person name="Vautrin S."/>
            <person name="Crespi M."/>
            <person name="Mangin B."/>
            <person name="Burke J.M."/>
            <person name="Salse J."/>
            <person name="Munos S."/>
            <person name="Vincourt P."/>
            <person name="Rieseberg L.H."/>
            <person name="Langlade N.B."/>
        </authorList>
    </citation>
    <scope>NUCLEOTIDE SEQUENCE [LARGE SCALE GENOMIC DNA]</scope>
    <source>
        <strain evidence="4">cv. SF193</strain>
    </source>
</reference>
<keyword evidence="2" id="KW-0732">Signal</keyword>
<feature type="chain" id="PRO_5013055367" description="Zinc finger, CCHC-type, retrotransposon Gag domain protein" evidence="2">
    <location>
        <begin position="19"/>
        <end position="127"/>
    </location>
</feature>